<protein>
    <recommendedName>
        <fullName evidence="2">DUF1996 domain-containing protein</fullName>
    </recommendedName>
</protein>
<evidence type="ECO:0000313" key="3">
    <source>
        <dbReference type="EMBL" id="GMI47036.1"/>
    </source>
</evidence>
<dbReference type="AlphaFoldDB" id="A0A9W7LEN1"/>
<keyword evidence="4" id="KW-1185">Reference proteome</keyword>
<proteinExistence type="predicted"/>
<evidence type="ECO:0000259" key="2">
    <source>
        <dbReference type="Pfam" id="PF09362"/>
    </source>
</evidence>
<name>A0A9W7LEN1_9STRA</name>
<accession>A0A9W7LEN1</accession>
<reference evidence="4" key="1">
    <citation type="journal article" date="2023" name="Commun. Biol.">
        <title>Genome analysis of Parmales, the sister group of diatoms, reveals the evolutionary specialization of diatoms from phago-mixotrophs to photoautotrophs.</title>
        <authorList>
            <person name="Ban H."/>
            <person name="Sato S."/>
            <person name="Yoshikawa S."/>
            <person name="Yamada K."/>
            <person name="Nakamura Y."/>
            <person name="Ichinomiya M."/>
            <person name="Sato N."/>
            <person name="Blanc-Mathieu R."/>
            <person name="Endo H."/>
            <person name="Kuwata A."/>
            <person name="Ogata H."/>
        </authorList>
    </citation>
    <scope>NUCLEOTIDE SEQUENCE [LARGE SCALE GENOMIC DNA]</scope>
</reference>
<dbReference type="OrthoDB" id="74764at2759"/>
<dbReference type="InterPro" id="IPR018535">
    <property type="entry name" value="DUF1996"/>
</dbReference>
<keyword evidence="1" id="KW-1133">Transmembrane helix</keyword>
<keyword evidence="1" id="KW-0812">Transmembrane</keyword>
<dbReference type="Pfam" id="PF09362">
    <property type="entry name" value="DUF1996"/>
    <property type="match status" value="1"/>
</dbReference>
<keyword evidence="1" id="KW-0472">Membrane</keyword>
<feature type="domain" description="DUF1996" evidence="2">
    <location>
        <begin position="59"/>
        <end position="205"/>
    </location>
</feature>
<dbReference type="PANTHER" id="PTHR43662">
    <property type="match status" value="1"/>
</dbReference>
<dbReference type="Proteomes" id="UP001165065">
    <property type="component" value="Unassembled WGS sequence"/>
</dbReference>
<evidence type="ECO:0000256" key="1">
    <source>
        <dbReference type="SAM" id="Phobius"/>
    </source>
</evidence>
<evidence type="ECO:0000313" key="4">
    <source>
        <dbReference type="Proteomes" id="UP001165065"/>
    </source>
</evidence>
<feature type="transmembrane region" description="Helical" evidence="1">
    <location>
        <begin position="37"/>
        <end position="54"/>
    </location>
</feature>
<dbReference type="EMBL" id="BRYA01000324">
    <property type="protein sequence ID" value="GMI47036.1"/>
    <property type="molecule type" value="Genomic_DNA"/>
</dbReference>
<sequence>MPGSGAPKKAKYLMLSDEVVSLEKVFVETMENENRFLLIRLAFFVTVFLIHGPVHCTFTIRYSKTTNADVVGFPAGLTLIAGDGSATSTYNTNYAYFRCGTSNTRHGNIPANCNEDIEMRIHFQDCWTGLTVNWFRANPEKGSHVTYSTNGVCPASHPIAIPEIRYSLTFPNTNSDGLYLASDRYEERCDGTGGYTVHADFMNGWDEDVMAEFAQLINTREDNVNVVQETSAGTLRQGRKRSPLDTDGSLSNNEVGPKCGCRNNADLSLCSIITQEDACA</sequence>
<comment type="caution">
    <text evidence="3">The sequence shown here is derived from an EMBL/GenBank/DDBJ whole genome shotgun (WGS) entry which is preliminary data.</text>
</comment>
<dbReference type="PANTHER" id="PTHR43662:SF3">
    <property type="entry name" value="DOMAIN PROTEIN, PUTATIVE (AFU_ORTHOLOGUE AFUA_6G11970)-RELATED"/>
    <property type="match status" value="1"/>
</dbReference>
<gene>
    <name evidence="3" type="ORF">TrCOL_g8006</name>
</gene>
<organism evidence="3 4">
    <name type="scientific">Triparma columacea</name>
    <dbReference type="NCBI Taxonomy" id="722753"/>
    <lineage>
        <taxon>Eukaryota</taxon>
        <taxon>Sar</taxon>
        <taxon>Stramenopiles</taxon>
        <taxon>Ochrophyta</taxon>
        <taxon>Bolidophyceae</taxon>
        <taxon>Parmales</taxon>
        <taxon>Triparmaceae</taxon>
        <taxon>Triparma</taxon>
    </lineage>
</organism>